<organism evidence="2 3">
    <name type="scientific">Almyronema epifaneia S1</name>
    <dbReference type="NCBI Taxonomy" id="2991925"/>
    <lineage>
        <taxon>Bacteria</taxon>
        <taxon>Bacillati</taxon>
        <taxon>Cyanobacteriota</taxon>
        <taxon>Cyanophyceae</taxon>
        <taxon>Nodosilineales</taxon>
        <taxon>Nodosilineaceae</taxon>
        <taxon>Almyronema</taxon>
        <taxon>Almyronema epifaneia</taxon>
    </lineage>
</organism>
<reference evidence="2 3" key="1">
    <citation type="submission" date="2024-10" db="EMBL/GenBank/DDBJ databases">
        <authorList>
            <person name="Ratan Roy A."/>
            <person name="Morales Sandoval P.H."/>
            <person name="De Los Santos Villalobos S."/>
            <person name="Chakraborty S."/>
            <person name="Mukherjee J."/>
        </authorList>
    </citation>
    <scope>NUCLEOTIDE SEQUENCE [LARGE SCALE GENOMIC DNA]</scope>
    <source>
        <strain evidence="2 3">S1</strain>
    </source>
</reference>
<feature type="coiled-coil region" evidence="1">
    <location>
        <begin position="61"/>
        <end position="116"/>
    </location>
</feature>
<accession>A0ABW6IMC0</accession>
<evidence type="ECO:0000313" key="3">
    <source>
        <dbReference type="Proteomes" id="UP001600165"/>
    </source>
</evidence>
<evidence type="ECO:0000313" key="2">
    <source>
        <dbReference type="EMBL" id="MFE4108444.1"/>
    </source>
</evidence>
<name>A0ABW6IMC0_9CYAN</name>
<sequence length="118" mass="13472">MANLQEIQEILNQTARQQAINTTAIAALRESIAETKAIADSNARAIQAWSIRIDEERTETIDAEVELLSQLQETKRDMNQNFSQVNQNFNRIEQVIQTLTNAIFNLIQQIADMQRRAS</sequence>
<proteinExistence type="predicted"/>
<keyword evidence="1" id="KW-0175">Coiled coil</keyword>
<comment type="caution">
    <text evidence="2">The sequence shown here is derived from an EMBL/GenBank/DDBJ whole genome shotgun (WGS) entry which is preliminary data.</text>
</comment>
<evidence type="ECO:0000256" key="1">
    <source>
        <dbReference type="SAM" id="Coils"/>
    </source>
</evidence>
<gene>
    <name evidence="2" type="ORF">ACFVKH_19365</name>
</gene>
<dbReference type="Proteomes" id="UP001600165">
    <property type="component" value="Unassembled WGS sequence"/>
</dbReference>
<dbReference type="EMBL" id="JBHZOL010000110">
    <property type="protein sequence ID" value="MFE4108444.1"/>
    <property type="molecule type" value="Genomic_DNA"/>
</dbReference>
<evidence type="ECO:0008006" key="4">
    <source>
        <dbReference type="Google" id="ProtNLM"/>
    </source>
</evidence>
<protein>
    <recommendedName>
        <fullName evidence="4">DUF5082 domain-containing protein</fullName>
    </recommendedName>
</protein>
<dbReference type="RefSeq" id="WP_377968075.1">
    <property type="nucleotide sequence ID" value="NZ_JBHZOL010000110.1"/>
</dbReference>
<keyword evidence="3" id="KW-1185">Reference proteome</keyword>